<evidence type="ECO:0000256" key="1">
    <source>
        <dbReference type="ARBA" id="ARBA00006739"/>
    </source>
</evidence>
<comment type="similarity">
    <text evidence="1">Belongs to the glycosyltransferase 2 family.</text>
</comment>
<dbReference type="RefSeq" id="WP_085897729.1">
    <property type="nucleotide sequence ID" value="NZ_FWFY01000015.1"/>
</dbReference>
<dbReference type="EMBL" id="FWFY01000015">
    <property type="protein sequence ID" value="SLN68459.1"/>
    <property type="molecule type" value="Genomic_DNA"/>
</dbReference>
<dbReference type="PANTHER" id="PTHR43179:SF12">
    <property type="entry name" value="GALACTOFURANOSYLTRANSFERASE GLFT2"/>
    <property type="match status" value="1"/>
</dbReference>
<dbReference type="SUPFAM" id="SSF53448">
    <property type="entry name" value="Nucleotide-diphospho-sugar transferases"/>
    <property type="match status" value="1"/>
</dbReference>
<dbReference type="Proteomes" id="UP000193495">
    <property type="component" value="Unassembled WGS sequence"/>
</dbReference>
<evidence type="ECO:0000256" key="3">
    <source>
        <dbReference type="ARBA" id="ARBA00022679"/>
    </source>
</evidence>
<feature type="domain" description="Glycosyltransferase 2-like" evidence="4">
    <location>
        <begin position="7"/>
        <end position="101"/>
    </location>
</feature>
<protein>
    <submittedName>
        <fullName evidence="5">Galactofuranosyl transferase GlfT1</fullName>
        <ecNumber evidence="5">2.4.1.287</ecNumber>
    </submittedName>
</protein>
<sequence>MTRIAAVVVTYNRLDALKETLLRLLAEPLDHVIVVENGSTDGTSDWLGGQDDPRLVVLRPESNIGGAGGFEMGLREASARFDPDWTVLMDDDARPAPGAISAFRGETLPSLPVNTGAVAAAVFLPDGAVCEMNRPTRNPFWDRRVLWATLRGGTHAFHLTDAEICGTAPQPVDVASFVGFFLSRAALERVGLPDGGMFIYGDDVSYSLRLRRADMGLLLDPNVRFEHACGSLGTDMALRPIWKIYYLARNNIEVCRLATGPVLWPFAVGFYVLAWTRRSRRYPAAERGLYRRMLRAGLRDGLRGRSGRNEAVHAAVSLEQSAAKG</sequence>
<reference evidence="5 6" key="1">
    <citation type="submission" date="2017-03" db="EMBL/GenBank/DDBJ databases">
        <authorList>
            <person name="Afonso C.L."/>
            <person name="Miller P.J."/>
            <person name="Scott M.A."/>
            <person name="Spackman E."/>
            <person name="Goraichik I."/>
            <person name="Dimitrov K.M."/>
            <person name="Suarez D.L."/>
            <person name="Swayne D.E."/>
        </authorList>
    </citation>
    <scope>NUCLEOTIDE SEQUENCE [LARGE SCALE GENOMIC DNA]</scope>
    <source>
        <strain evidence="5 6">CECT 8367</strain>
    </source>
</reference>
<dbReference type="Pfam" id="PF00535">
    <property type="entry name" value="Glycos_transf_2"/>
    <property type="match status" value="1"/>
</dbReference>
<dbReference type="InterPro" id="IPR001173">
    <property type="entry name" value="Glyco_trans_2-like"/>
</dbReference>
<dbReference type="EC" id="2.4.1.287" evidence="5"/>
<evidence type="ECO:0000313" key="5">
    <source>
        <dbReference type="EMBL" id="SLN68459.1"/>
    </source>
</evidence>
<accession>A0A1X7A2Q5</accession>
<proteinExistence type="inferred from homology"/>
<dbReference type="PANTHER" id="PTHR43179">
    <property type="entry name" value="RHAMNOSYLTRANSFERASE WBBL"/>
    <property type="match status" value="1"/>
</dbReference>
<keyword evidence="2 5" id="KW-0328">Glycosyltransferase</keyword>
<evidence type="ECO:0000313" key="6">
    <source>
        <dbReference type="Proteomes" id="UP000193495"/>
    </source>
</evidence>
<keyword evidence="3 5" id="KW-0808">Transferase</keyword>
<dbReference type="AlphaFoldDB" id="A0A1X7A2Q5"/>
<dbReference type="Gene3D" id="3.90.550.10">
    <property type="entry name" value="Spore Coat Polysaccharide Biosynthesis Protein SpsA, Chain A"/>
    <property type="match status" value="1"/>
</dbReference>
<evidence type="ECO:0000256" key="2">
    <source>
        <dbReference type="ARBA" id="ARBA00022676"/>
    </source>
</evidence>
<organism evidence="5 6">
    <name type="scientific">Limimaricola soesokkakensis</name>
    <dbReference type="NCBI Taxonomy" id="1343159"/>
    <lineage>
        <taxon>Bacteria</taxon>
        <taxon>Pseudomonadati</taxon>
        <taxon>Pseudomonadota</taxon>
        <taxon>Alphaproteobacteria</taxon>
        <taxon>Rhodobacterales</taxon>
        <taxon>Paracoccaceae</taxon>
        <taxon>Limimaricola</taxon>
    </lineage>
</organism>
<dbReference type="GO" id="GO:0016757">
    <property type="term" value="F:glycosyltransferase activity"/>
    <property type="evidence" value="ECO:0007669"/>
    <property type="project" value="UniProtKB-KW"/>
</dbReference>
<gene>
    <name evidence="5" type="primary">glfT1</name>
    <name evidence="5" type="ORF">LOS8367_03423</name>
</gene>
<evidence type="ECO:0000259" key="4">
    <source>
        <dbReference type="Pfam" id="PF00535"/>
    </source>
</evidence>
<dbReference type="InterPro" id="IPR029044">
    <property type="entry name" value="Nucleotide-diphossugar_trans"/>
</dbReference>
<name>A0A1X7A2Q5_9RHOB</name>